<dbReference type="GO" id="GO:0008270">
    <property type="term" value="F:zinc ion binding"/>
    <property type="evidence" value="ECO:0007669"/>
    <property type="project" value="UniProtKB-KW"/>
</dbReference>
<keyword evidence="8" id="KW-1185">Reference proteome</keyword>
<reference evidence="7" key="2">
    <citation type="submission" date="2023-03" db="EMBL/GenBank/DDBJ databases">
        <authorList>
            <person name="Inwood S.N."/>
            <person name="Skelly J.G."/>
            <person name="Guhlin J."/>
            <person name="Harrop T.W.R."/>
            <person name="Goldson S.G."/>
            <person name="Dearden P.K."/>
        </authorList>
    </citation>
    <scope>NUCLEOTIDE SEQUENCE</scope>
    <source>
        <strain evidence="7">Lincoln</strain>
        <tissue evidence="7">Whole body</tissue>
    </source>
</reference>
<dbReference type="InterPro" id="IPR038441">
    <property type="entry name" value="THAP_Znf_sf"/>
</dbReference>
<gene>
    <name evidence="7" type="ORF">PV327_010503</name>
</gene>
<evidence type="ECO:0000256" key="1">
    <source>
        <dbReference type="ARBA" id="ARBA00022723"/>
    </source>
</evidence>
<dbReference type="EMBL" id="JAQQBR010000006">
    <property type="protein sequence ID" value="KAK0174773.1"/>
    <property type="molecule type" value="Genomic_DNA"/>
</dbReference>
<proteinExistence type="predicted"/>
<evidence type="ECO:0000256" key="4">
    <source>
        <dbReference type="ARBA" id="ARBA00023125"/>
    </source>
</evidence>
<dbReference type="Proteomes" id="UP001168972">
    <property type="component" value="Unassembled WGS sequence"/>
</dbReference>
<protein>
    <recommendedName>
        <fullName evidence="6">THAP-type domain-containing protein</fullName>
    </recommendedName>
</protein>
<sequence length="155" mass="17419">MVRVKCSYPECTTGSLADRKYNKAHGIKNKTLFSVPKNSHRRQQWQNALGRLNALNEKEVVCELHFNTSDIDRFYKTILPDGSKVLMEKGRITLSNTAVPISKLTSNADEPSKSLAQNYSQTNTIHDIEAIEAITNELNTHALQFEIANTAIDNN</sequence>
<feature type="domain" description="THAP-type" evidence="6">
    <location>
        <begin position="1"/>
        <end position="103"/>
    </location>
</feature>
<evidence type="ECO:0000313" key="7">
    <source>
        <dbReference type="EMBL" id="KAK0174773.1"/>
    </source>
</evidence>
<dbReference type="AlphaFoldDB" id="A0AA39KUV6"/>
<keyword evidence="2 5" id="KW-0863">Zinc-finger</keyword>
<evidence type="ECO:0000256" key="2">
    <source>
        <dbReference type="ARBA" id="ARBA00022771"/>
    </source>
</evidence>
<evidence type="ECO:0000259" key="6">
    <source>
        <dbReference type="PROSITE" id="PS50950"/>
    </source>
</evidence>
<dbReference type="InterPro" id="IPR006612">
    <property type="entry name" value="THAP_Znf"/>
</dbReference>
<dbReference type="PROSITE" id="PS50950">
    <property type="entry name" value="ZF_THAP"/>
    <property type="match status" value="1"/>
</dbReference>
<dbReference type="Pfam" id="PF05485">
    <property type="entry name" value="THAP"/>
    <property type="match status" value="1"/>
</dbReference>
<evidence type="ECO:0000313" key="8">
    <source>
        <dbReference type="Proteomes" id="UP001168972"/>
    </source>
</evidence>
<keyword evidence="1" id="KW-0479">Metal-binding</keyword>
<dbReference type="SMART" id="SM00980">
    <property type="entry name" value="THAP"/>
    <property type="match status" value="1"/>
</dbReference>
<dbReference type="SUPFAM" id="SSF57716">
    <property type="entry name" value="Glucocorticoid receptor-like (DNA-binding domain)"/>
    <property type="match status" value="1"/>
</dbReference>
<dbReference type="Gene3D" id="6.20.210.20">
    <property type="entry name" value="THAP domain"/>
    <property type="match status" value="1"/>
</dbReference>
<comment type="caution">
    <text evidence="7">The sequence shown here is derived from an EMBL/GenBank/DDBJ whole genome shotgun (WGS) entry which is preliminary data.</text>
</comment>
<dbReference type="GO" id="GO:0003677">
    <property type="term" value="F:DNA binding"/>
    <property type="evidence" value="ECO:0007669"/>
    <property type="project" value="UniProtKB-UniRule"/>
</dbReference>
<accession>A0AA39KUV6</accession>
<organism evidence="7 8">
    <name type="scientific">Microctonus hyperodae</name>
    <name type="common">Parasitoid wasp</name>
    <dbReference type="NCBI Taxonomy" id="165561"/>
    <lineage>
        <taxon>Eukaryota</taxon>
        <taxon>Metazoa</taxon>
        <taxon>Ecdysozoa</taxon>
        <taxon>Arthropoda</taxon>
        <taxon>Hexapoda</taxon>
        <taxon>Insecta</taxon>
        <taxon>Pterygota</taxon>
        <taxon>Neoptera</taxon>
        <taxon>Endopterygota</taxon>
        <taxon>Hymenoptera</taxon>
        <taxon>Apocrita</taxon>
        <taxon>Ichneumonoidea</taxon>
        <taxon>Braconidae</taxon>
        <taxon>Euphorinae</taxon>
        <taxon>Microctonus</taxon>
    </lineage>
</organism>
<reference evidence="7" key="1">
    <citation type="journal article" date="2023" name="bioRxiv">
        <title>Scaffold-level genome assemblies of two parasitoid biocontrol wasps reveal the parthenogenesis mechanism and an associated novel virus.</title>
        <authorList>
            <person name="Inwood S."/>
            <person name="Skelly J."/>
            <person name="Guhlin J."/>
            <person name="Harrop T."/>
            <person name="Goldson S."/>
            <person name="Dearden P."/>
        </authorList>
    </citation>
    <scope>NUCLEOTIDE SEQUENCE</scope>
    <source>
        <strain evidence="7">Lincoln</strain>
        <tissue evidence="7">Whole body</tissue>
    </source>
</reference>
<evidence type="ECO:0000256" key="3">
    <source>
        <dbReference type="ARBA" id="ARBA00022833"/>
    </source>
</evidence>
<keyword evidence="3" id="KW-0862">Zinc</keyword>
<keyword evidence="4 5" id="KW-0238">DNA-binding</keyword>
<evidence type="ECO:0000256" key="5">
    <source>
        <dbReference type="PROSITE-ProRule" id="PRU00309"/>
    </source>
</evidence>
<name>A0AA39KUV6_MICHY</name>